<dbReference type="InterPro" id="IPR002364">
    <property type="entry name" value="Quin_OxRdtase/zeta-crystal_CS"/>
</dbReference>
<dbReference type="Gene3D" id="3.40.50.720">
    <property type="entry name" value="NAD(P)-binding Rossmann-like Domain"/>
    <property type="match status" value="1"/>
</dbReference>
<dbReference type="SUPFAM" id="SSF50129">
    <property type="entry name" value="GroES-like"/>
    <property type="match status" value="1"/>
</dbReference>
<dbReference type="Pfam" id="PF13602">
    <property type="entry name" value="ADH_zinc_N_2"/>
    <property type="match status" value="1"/>
</dbReference>
<evidence type="ECO:0000313" key="3">
    <source>
        <dbReference type="EMBL" id="MBG6134741.1"/>
    </source>
</evidence>
<dbReference type="Pfam" id="PF08240">
    <property type="entry name" value="ADH_N"/>
    <property type="match status" value="1"/>
</dbReference>
<dbReference type="PANTHER" id="PTHR11695:SF294">
    <property type="entry name" value="RETICULON-4-INTERACTING PROTEIN 1, MITOCHONDRIAL"/>
    <property type="match status" value="1"/>
</dbReference>
<dbReference type="InterPro" id="IPR011032">
    <property type="entry name" value="GroES-like_sf"/>
</dbReference>
<dbReference type="InterPro" id="IPR050700">
    <property type="entry name" value="YIM1/Zinc_Alcohol_DH_Fams"/>
</dbReference>
<feature type="domain" description="Enoyl reductase (ER)" evidence="2">
    <location>
        <begin position="10"/>
        <end position="320"/>
    </location>
</feature>
<dbReference type="RefSeq" id="WP_197001935.1">
    <property type="nucleotide sequence ID" value="NZ_BONS01000023.1"/>
</dbReference>
<dbReference type="Proteomes" id="UP000622552">
    <property type="component" value="Unassembled WGS sequence"/>
</dbReference>
<dbReference type="SMART" id="SM00829">
    <property type="entry name" value="PKS_ER"/>
    <property type="match status" value="1"/>
</dbReference>
<evidence type="ECO:0000259" key="2">
    <source>
        <dbReference type="SMART" id="SM00829"/>
    </source>
</evidence>
<proteinExistence type="predicted"/>
<name>A0A8J7GBZ1_9ACTN</name>
<dbReference type="PROSITE" id="PS01162">
    <property type="entry name" value="QOR_ZETA_CRYSTAL"/>
    <property type="match status" value="1"/>
</dbReference>
<dbReference type="Gene3D" id="3.90.180.10">
    <property type="entry name" value="Medium-chain alcohol dehydrogenases, catalytic domain"/>
    <property type="match status" value="1"/>
</dbReference>
<comment type="caution">
    <text evidence="3">The sequence shown here is derived from an EMBL/GenBank/DDBJ whole genome shotgun (WGS) entry which is preliminary data.</text>
</comment>
<sequence length="322" mass="34171">MKAIVHHQYGPPDLLGFSEIEVPAVADDEVLVRVRAASVNPYDWHHVTGTPYIARLGGGWRAPRQLVPGVDLAGRVEAVGRDVTRFRPGDEVFGMRAGAFAEYVSVPEGRLAPKPANLTFEEAAAVPMAALTALQGLRDRGGVRPGQRVLVNGASGGVGTFAVQLARHFGAEVTGVCGTRNVEAARALGAHHVIDYTGADFTAGGRTYDLILDVAGNRSIADRRRALTPTGTLVVVGGPQSNRWFGPAGALLRVLVASRFGGQRMVGMLARCETADLLLLRDLLEAGTVVPAVERTYPLREVPQALRQVGEGHARGKTVITV</sequence>
<dbReference type="CDD" id="cd08267">
    <property type="entry name" value="MDR1"/>
    <property type="match status" value="1"/>
</dbReference>
<dbReference type="EMBL" id="JADOUF010000001">
    <property type="protein sequence ID" value="MBG6134741.1"/>
    <property type="molecule type" value="Genomic_DNA"/>
</dbReference>
<reference evidence="3" key="1">
    <citation type="submission" date="2020-11" db="EMBL/GenBank/DDBJ databases">
        <title>Sequencing the genomes of 1000 actinobacteria strains.</title>
        <authorList>
            <person name="Klenk H.-P."/>
        </authorList>
    </citation>
    <scope>NUCLEOTIDE SEQUENCE</scope>
    <source>
        <strain evidence="3">DSM 45356</strain>
    </source>
</reference>
<dbReference type="GO" id="GO:0016491">
    <property type="term" value="F:oxidoreductase activity"/>
    <property type="evidence" value="ECO:0007669"/>
    <property type="project" value="UniProtKB-KW"/>
</dbReference>
<accession>A0A8J7GBZ1</accession>
<protein>
    <submittedName>
        <fullName evidence="3">NADPH:quinone reductase-like Zn-dependent oxidoreductase</fullName>
    </submittedName>
</protein>
<dbReference type="InterPro" id="IPR036291">
    <property type="entry name" value="NAD(P)-bd_dom_sf"/>
</dbReference>
<dbReference type="GO" id="GO:0008270">
    <property type="term" value="F:zinc ion binding"/>
    <property type="evidence" value="ECO:0007669"/>
    <property type="project" value="InterPro"/>
</dbReference>
<dbReference type="SUPFAM" id="SSF51735">
    <property type="entry name" value="NAD(P)-binding Rossmann-fold domains"/>
    <property type="match status" value="1"/>
</dbReference>
<evidence type="ECO:0000256" key="1">
    <source>
        <dbReference type="ARBA" id="ARBA00023002"/>
    </source>
</evidence>
<gene>
    <name evidence="3" type="ORF">IW245_000935</name>
</gene>
<keyword evidence="1" id="KW-0560">Oxidoreductase</keyword>
<dbReference type="AlphaFoldDB" id="A0A8J7GBZ1"/>
<dbReference type="InterPro" id="IPR013154">
    <property type="entry name" value="ADH-like_N"/>
</dbReference>
<dbReference type="InterPro" id="IPR020843">
    <property type="entry name" value="ER"/>
</dbReference>
<keyword evidence="4" id="KW-1185">Reference proteome</keyword>
<dbReference type="PANTHER" id="PTHR11695">
    <property type="entry name" value="ALCOHOL DEHYDROGENASE RELATED"/>
    <property type="match status" value="1"/>
</dbReference>
<evidence type="ECO:0000313" key="4">
    <source>
        <dbReference type="Proteomes" id="UP000622552"/>
    </source>
</evidence>
<organism evidence="3 4">
    <name type="scientific">Longispora fulva</name>
    <dbReference type="NCBI Taxonomy" id="619741"/>
    <lineage>
        <taxon>Bacteria</taxon>
        <taxon>Bacillati</taxon>
        <taxon>Actinomycetota</taxon>
        <taxon>Actinomycetes</taxon>
        <taxon>Micromonosporales</taxon>
        <taxon>Micromonosporaceae</taxon>
        <taxon>Longispora</taxon>
    </lineage>
</organism>